<feature type="transmembrane region" description="Helical" evidence="1">
    <location>
        <begin position="327"/>
        <end position="345"/>
    </location>
</feature>
<keyword evidence="1" id="KW-1133">Transmembrane helix</keyword>
<dbReference type="AlphaFoldDB" id="A0A0F9P6D8"/>
<keyword evidence="1" id="KW-0812">Transmembrane</keyword>
<comment type="caution">
    <text evidence="2">The sequence shown here is derived from an EMBL/GenBank/DDBJ whole genome shotgun (WGS) entry which is preliminary data.</text>
</comment>
<gene>
    <name evidence="2" type="ORF">LCGC14_0864820</name>
</gene>
<accession>A0A0F9P6D8</accession>
<name>A0A0F9P6D8_9ZZZZ</name>
<proteinExistence type="predicted"/>
<evidence type="ECO:0000256" key="1">
    <source>
        <dbReference type="SAM" id="Phobius"/>
    </source>
</evidence>
<organism evidence="2">
    <name type="scientific">marine sediment metagenome</name>
    <dbReference type="NCBI Taxonomy" id="412755"/>
    <lineage>
        <taxon>unclassified sequences</taxon>
        <taxon>metagenomes</taxon>
        <taxon>ecological metagenomes</taxon>
    </lineage>
</organism>
<sequence>MVGDIHLARGQVASPPLQMIESFYYRHVLEIDDLLVITRYELPADGVAGGSDWDDYTPNDAFIDLDSESGVLVQITQPPSIGPGLVGHYLNATELTASAIDFDDPLEDEPTVFLYSSPILFTPNVSEGPATITSDTGANITNTRANLEARIVELVQSIETENPEATGGTNPFAFVPRELVENERLTDSGDDFAINAFSSLPLIIPGAFENSSSLLGDSFGTSFISALTSNAAAAQADVIVDNSSIFSTGLTVVIRDDASQETLEIQSIDADTDTLTMTTNLVNTYTIAANAVVVVTGLLSDLEPQSGERGTNSAFEGFATSLGFPDWAGGMMFVAAFGIALLIATGIASGSYILGSAAIPMVMLAAALAGWIPLTAVFMVAIIVVILATLWIVRLIPS</sequence>
<keyword evidence="1" id="KW-0472">Membrane</keyword>
<dbReference type="EMBL" id="LAZR01002638">
    <property type="protein sequence ID" value="KKN27430.1"/>
    <property type="molecule type" value="Genomic_DNA"/>
</dbReference>
<evidence type="ECO:0000313" key="2">
    <source>
        <dbReference type="EMBL" id="KKN27430.1"/>
    </source>
</evidence>
<protein>
    <submittedName>
        <fullName evidence="2">Uncharacterized protein</fullName>
    </submittedName>
</protein>
<feature type="transmembrane region" description="Helical" evidence="1">
    <location>
        <begin position="378"/>
        <end position="396"/>
    </location>
</feature>
<reference evidence="2" key="1">
    <citation type="journal article" date="2015" name="Nature">
        <title>Complex archaea that bridge the gap between prokaryotes and eukaryotes.</title>
        <authorList>
            <person name="Spang A."/>
            <person name="Saw J.H."/>
            <person name="Jorgensen S.L."/>
            <person name="Zaremba-Niedzwiedzka K."/>
            <person name="Martijn J."/>
            <person name="Lind A.E."/>
            <person name="van Eijk R."/>
            <person name="Schleper C."/>
            <person name="Guy L."/>
            <person name="Ettema T.J."/>
        </authorList>
    </citation>
    <scope>NUCLEOTIDE SEQUENCE</scope>
</reference>